<dbReference type="Proteomes" id="UP000005959">
    <property type="component" value="Unassembled WGS sequence"/>
</dbReference>
<proteinExistence type="predicted"/>
<gene>
    <name evidence="2" type="ORF">HMPREF0454_01129</name>
</gene>
<organism evidence="2 3">
    <name type="scientific">Hafnia alvei ATCC 51873</name>
    <dbReference type="NCBI Taxonomy" id="1002364"/>
    <lineage>
        <taxon>Bacteria</taxon>
        <taxon>Pseudomonadati</taxon>
        <taxon>Pseudomonadota</taxon>
        <taxon>Gammaproteobacteria</taxon>
        <taxon>Enterobacterales</taxon>
        <taxon>Hafniaceae</taxon>
        <taxon>Hafnia</taxon>
    </lineage>
</organism>
<evidence type="ECO:0000313" key="2">
    <source>
        <dbReference type="EMBL" id="EHM45590.1"/>
    </source>
</evidence>
<keyword evidence="1" id="KW-1133">Transmembrane helix</keyword>
<sequence length="41" mass="4831">MITPFLYFTANFYPVFIIIPLFYFHGIDSIALISPSDFKNR</sequence>
<dbReference type="EMBL" id="AGCI01000017">
    <property type="protein sequence ID" value="EHM45590.1"/>
    <property type="molecule type" value="Genomic_DNA"/>
</dbReference>
<reference evidence="2 3" key="1">
    <citation type="submission" date="2011-08" db="EMBL/GenBank/DDBJ databases">
        <authorList>
            <person name="Weinstock G."/>
            <person name="Sodergren E."/>
            <person name="Clifton S."/>
            <person name="Fulton L."/>
            <person name="Fulton B."/>
            <person name="Courtney L."/>
            <person name="Fronick C."/>
            <person name="Harrison M."/>
            <person name="Strong C."/>
            <person name="Farmer C."/>
            <person name="Delahaunty K."/>
            <person name="Markovic C."/>
            <person name="Hall O."/>
            <person name="Minx P."/>
            <person name="Tomlinson C."/>
            <person name="Mitreva M."/>
            <person name="Hou S."/>
            <person name="Chen J."/>
            <person name="Wollam A."/>
            <person name="Pepin K.H."/>
            <person name="Johnson M."/>
            <person name="Bhonagiri V."/>
            <person name="Zhang X."/>
            <person name="Suruliraj S."/>
            <person name="Warren W."/>
            <person name="Chinwalla A."/>
            <person name="Mardis E.R."/>
            <person name="Wilson R.K."/>
        </authorList>
    </citation>
    <scope>NUCLEOTIDE SEQUENCE [LARGE SCALE GENOMIC DNA]</scope>
    <source>
        <strain evidence="2 3">ATCC 51873</strain>
    </source>
</reference>
<keyword evidence="1" id="KW-0812">Transmembrane</keyword>
<comment type="caution">
    <text evidence="2">The sequence shown here is derived from an EMBL/GenBank/DDBJ whole genome shotgun (WGS) entry which is preliminary data.</text>
</comment>
<name>G9Y3C7_HAFAL</name>
<protein>
    <submittedName>
        <fullName evidence="2">Uncharacterized protein</fullName>
    </submittedName>
</protein>
<accession>G9Y3C7</accession>
<dbReference type="HOGENOM" id="CLU_3270858_0_0_6"/>
<keyword evidence="1" id="KW-0472">Membrane</keyword>
<feature type="transmembrane region" description="Helical" evidence="1">
    <location>
        <begin position="12"/>
        <end position="33"/>
    </location>
</feature>
<evidence type="ECO:0000256" key="1">
    <source>
        <dbReference type="SAM" id="Phobius"/>
    </source>
</evidence>
<dbReference type="AlphaFoldDB" id="G9Y3C7"/>
<evidence type="ECO:0000313" key="3">
    <source>
        <dbReference type="Proteomes" id="UP000005959"/>
    </source>
</evidence>